<accession>A0A1H3Z5K9</accession>
<keyword evidence="2" id="KW-1185">Reference proteome</keyword>
<sequence>MKALLDYALALDNEDAQGIATLFSEHCYFSDGALRRMGRSDIEVRHSGDLAGVFTTLFSQYSFSVEIKQMLPHAMIYIVRLNGEAFPCIGCATLDGDGRISEYIIRPL</sequence>
<dbReference type="RefSeq" id="WP_090305466.1">
    <property type="nucleotide sequence ID" value="NZ_FNRK01000005.1"/>
</dbReference>
<reference evidence="1 2" key="1">
    <citation type="submission" date="2016-10" db="EMBL/GenBank/DDBJ databases">
        <authorList>
            <person name="de Groot N.N."/>
        </authorList>
    </citation>
    <scope>NUCLEOTIDE SEQUENCE [LARGE SCALE GENOMIC DNA]</scope>
    <source>
        <strain evidence="1 2">SR12</strain>
    </source>
</reference>
<dbReference type="SUPFAM" id="SSF54427">
    <property type="entry name" value="NTF2-like"/>
    <property type="match status" value="1"/>
</dbReference>
<name>A0A1H3Z5K9_9FIRM</name>
<proteinExistence type="predicted"/>
<dbReference type="AlphaFoldDB" id="A0A1H3Z5K9"/>
<dbReference type="EMBL" id="FNRK01000005">
    <property type="protein sequence ID" value="SEA18957.1"/>
    <property type="molecule type" value="Genomic_DNA"/>
</dbReference>
<organism evidence="1 2">
    <name type="scientific">Eubacterium aggregans</name>
    <dbReference type="NCBI Taxonomy" id="81409"/>
    <lineage>
        <taxon>Bacteria</taxon>
        <taxon>Bacillati</taxon>
        <taxon>Bacillota</taxon>
        <taxon>Clostridia</taxon>
        <taxon>Eubacteriales</taxon>
        <taxon>Eubacteriaceae</taxon>
        <taxon>Eubacterium</taxon>
    </lineage>
</organism>
<dbReference type="InterPro" id="IPR032710">
    <property type="entry name" value="NTF2-like_dom_sf"/>
</dbReference>
<gene>
    <name evidence="1" type="ORF">SAMN04515656_10529</name>
</gene>
<dbReference type="OrthoDB" id="2969959at2"/>
<evidence type="ECO:0000313" key="1">
    <source>
        <dbReference type="EMBL" id="SEA18957.1"/>
    </source>
</evidence>
<evidence type="ECO:0000313" key="2">
    <source>
        <dbReference type="Proteomes" id="UP000199394"/>
    </source>
</evidence>
<dbReference type="Proteomes" id="UP000199394">
    <property type="component" value="Unassembled WGS sequence"/>
</dbReference>
<protein>
    <recommendedName>
        <fullName evidence="3">SnoaL-like domain-containing protein</fullName>
    </recommendedName>
</protein>
<dbReference type="STRING" id="81409.SAMN04515656_10529"/>
<evidence type="ECO:0008006" key="3">
    <source>
        <dbReference type="Google" id="ProtNLM"/>
    </source>
</evidence>